<proteinExistence type="predicted"/>
<comment type="caution">
    <text evidence="1">The sequence shown here is derived from an EMBL/GenBank/DDBJ whole genome shotgun (WGS) entry which is preliminary data.</text>
</comment>
<organism evidence="1 2">
    <name type="scientific">Candidatus Contendobacter odensis Run_B_J11</name>
    <dbReference type="NCBI Taxonomy" id="1400861"/>
    <lineage>
        <taxon>Bacteria</taxon>
        <taxon>Pseudomonadati</taxon>
        <taxon>Pseudomonadota</taxon>
        <taxon>Gammaproteobacteria</taxon>
        <taxon>Candidatus Competibacteraceae</taxon>
        <taxon>Candidatus Contendibacter</taxon>
    </lineage>
</organism>
<accession>A0A7U7J498</accession>
<dbReference type="AlphaFoldDB" id="A0A7U7J498"/>
<protein>
    <submittedName>
        <fullName evidence="1">Uncharacterized protein</fullName>
    </submittedName>
</protein>
<evidence type="ECO:0000313" key="1">
    <source>
        <dbReference type="EMBL" id="CDH45395.1"/>
    </source>
</evidence>
<dbReference type="Proteomes" id="UP000019184">
    <property type="component" value="Unassembled WGS sequence"/>
</dbReference>
<keyword evidence="2" id="KW-1185">Reference proteome</keyword>
<name>A0A7U7J498_9GAMM</name>
<dbReference type="EMBL" id="CBTK010000148">
    <property type="protein sequence ID" value="CDH45395.1"/>
    <property type="molecule type" value="Genomic_DNA"/>
</dbReference>
<reference evidence="1 2" key="1">
    <citation type="journal article" date="2014" name="ISME J.">
        <title>Candidatus Competibacter-lineage genomes retrieved from metagenomes reveal functional metabolic diversity.</title>
        <authorList>
            <person name="McIlroy S.J."/>
            <person name="Albertsen M."/>
            <person name="Andresen E.K."/>
            <person name="Saunders A.M."/>
            <person name="Kristiansen R."/>
            <person name="Stokholm-Bjerregaard M."/>
            <person name="Nielsen K.L."/>
            <person name="Nielsen P.H."/>
        </authorList>
    </citation>
    <scope>NUCLEOTIDE SEQUENCE [LARGE SCALE GENOMIC DNA]</scope>
    <source>
        <strain evidence="1 2">Run_B_J11</strain>
    </source>
</reference>
<sequence>MIEKAAGDDDVLGLRPISYCLYVVKLQLRFHWAMKGNFHVRFLGEGVAAMPLPYPTYREAVTLKFPVCPAPL</sequence>
<gene>
    <name evidence="1" type="ORF">BN874_2310003</name>
</gene>
<evidence type="ECO:0000313" key="2">
    <source>
        <dbReference type="Proteomes" id="UP000019184"/>
    </source>
</evidence>